<proteinExistence type="inferred from homology"/>
<feature type="transmembrane region" description="Helical" evidence="7">
    <location>
        <begin position="340"/>
        <end position="360"/>
    </location>
</feature>
<comment type="caution">
    <text evidence="9">The sequence shown here is derived from an EMBL/GenBank/DDBJ whole genome shotgun (WGS) entry which is preliminary data.</text>
</comment>
<evidence type="ECO:0000256" key="2">
    <source>
        <dbReference type="ARBA" id="ARBA00010992"/>
    </source>
</evidence>
<feature type="transmembrane region" description="Helical" evidence="7">
    <location>
        <begin position="369"/>
        <end position="390"/>
    </location>
</feature>
<feature type="compositionally biased region" description="Basic and acidic residues" evidence="6">
    <location>
        <begin position="1"/>
        <end position="10"/>
    </location>
</feature>
<feature type="transmembrane region" description="Helical" evidence="7">
    <location>
        <begin position="402"/>
        <end position="422"/>
    </location>
</feature>
<sequence>MAKVDSDAHIEQSGATWGDGAMTNELRGRAIQQQEHNRTYLETLRKDPWLLFWIGVMLWTLIVRGFENQSSGSVISIPVFKETFGSLQDGEYYIETKWQSALSGSSNAAAILGSWAASYFADIYGTKPVILIAAAINIASVGVEFASTSIAMFFGGKMMNFVAIGAFLNLCTAYIADISPLAIRASAIGFCNLSQCIGPFVSTIMSYFTSKWDTSWSWQSLICAQWGFAAVALVGQVLMPESPVFLVRKGRMAAARHALERLYSDPRDADGHLERIKLTLEEAETENYGSYIDCFRGTNLRRTMIAVMVFLSEPMSGLGFVSNYGALMYQYLGISDQKSFAIQIGAQILSMSGATIAFLVSDFYGRRPMYFGGCVALCLLLICMGIAGSVNTGAATTAAVGFYTMYNFFYNVGVGSTVYAIAGEVPTSVLRTKTLAIALSMSAALNTMWSFVAPYMFNPGFGNLKAKIGFVFGAFMLIFAVLAYFFVPETRMRTYEELDELFMNHVPTRQFRTYTTVAERRAAEAYGVGQKTAQMEQA</sequence>
<feature type="transmembrane region" description="Helical" evidence="7">
    <location>
        <begin position="216"/>
        <end position="239"/>
    </location>
</feature>
<dbReference type="SUPFAM" id="SSF103473">
    <property type="entry name" value="MFS general substrate transporter"/>
    <property type="match status" value="1"/>
</dbReference>
<gene>
    <name evidence="9" type="ORF">QQZ08_003682</name>
</gene>
<evidence type="ECO:0000256" key="1">
    <source>
        <dbReference type="ARBA" id="ARBA00004141"/>
    </source>
</evidence>
<dbReference type="PROSITE" id="PS50850">
    <property type="entry name" value="MFS"/>
    <property type="match status" value="1"/>
</dbReference>
<feature type="transmembrane region" description="Helical" evidence="7">
    <location>
        <begin position="434"/>
        <end position="456"/>
    </location>
</feature>
<feature type="transmembrane region" description="Helical" evidence="7">
    <location>
        <begin position="305"/>
        <end position="328"/>
    </location>
</feature>
<dbReference type="InterPro" id="IPR036259">
    <property type="entry name" value="MFS_trans_sf"/>
</dbReference>
<evidence type="ECO:0000256" key="5">
    <source>
        <dbReference type="ARBA" id="ARBA00023136"/>
    </source>
</evidence>
<comment type="subcellular location">
    <subcellularLocation>
        <location evidence="1">Membrane</location>
        <topology evidence="1">Multi-pass membrane protein</topology>
    </subcellularLocation>
</comment>
<organism evidence="9 10">
    <name type="scientific">Neonectria magnoliae</name>
    <dbReference type="NCBI Taxonomy" id="2732573"/>
    <lineage>
        <taxon>Eukaryota</taxon>
        <taxon>Fungi</taxon>
        <taxon>Dikarya</taxon>
        <taxon>Ascomycota</taxon>
        <taxon>Pezizomycotina</taxon>
        <taxon>Sordariomycetes</taxon>
        <taxon>Hypocreomycetidae</taxon>
        <taxon>Hypocreales</taxon>
        <taxon>Nectriaceae</taxon>
        <taxon>Neonectria</taxon>
    </lineage>
</organism>
<feature type="transmembrane region" description="Helical" evidence="7">
    <location>
        <begin position="129"/>
        <end position="152"/>
    </location>
</feature>
<feature type="transmembrane region" description="Helical" evidence="7">
    <location>
        <begin position="49"/>
        <end position="66"/>
    </location>
</feature>
<feature type="region of interest" description="Disordered" evidence="6">
    <location>
        <begin position="1"/>
        <end position="21"/>
    </location>
</feature>
<accession>A0ABR1I8D5</accession>
<dbReference type="Pfam" id="PF00083">
    <property type="entry name" value="Sugar_tr"/>
    <property type="match status" value="1"/>
</dbReference>
<dbReference type="PANTHER" id="PTHR48022:SF22">
    <property type="entry name" value="MAJOR FACILITATOR SUPERFAMILY (MFS) PROFILE DOMAIN-CONTAINING PROTEIN"/>
    <property type="match status" value="1"/>
</dbReference>
<keyword evidence="3 7" id="KW-0812">Transmembrane</keyword>
<dbReference type="EMBL" id="JAZAVK010000025">
    <property type="protein sequence ID" value="KAK7429837.1"/>
    <property type="molecule type" value="Genomic_DNA"/>
</dbReference>
<keyword evidence="4 7" id="KW-1133">Transmembrane helix</keyword>
<dbReference type="InterPro" id="IPR005828">
    <property type="entry name" value="MFS_sugar_transport-like"/>
</dbReference>
<evidence type="ECO:0000313" key="9">
    <source>
        <dbReference type="EMBL" id="KAK7429837.1"/>
    </source>
</evidence>
<evidence type="ECO:0000259" key="8">
    <source>
        <dbReference type="PROSITE" id="PS50850"/>
    </source>
</evidence>
<evidence type="ECO:0000256" key="6">
    <source>
        <dbReference type="SAM" id="MobiDB-lite"/>
    </source>
</evidence>
<feature type="transmembrane region" description="Helical" evidence="7">
    <location>
        <begin position="468"/>
        <end position="487"/>
    </location>
</feature>
<name>A0ABR1I8D5_9HYPO</name>
<keyword evidence="5 7" id="KW-0472">Membrane</keyword>
<feature type="domain" description="Major facilitator superfamily (MFS) profile" evidence="8">
    <location>
        <begin position="53"/>
        <end position="491"/>
    </location>
</feature>
<evidence type="ECO:0000256" key="7">
    <source>
        <dbReference type="SAM" id="Phobius"/>
    </source>
</evidence>
<reference evidence="9 10" key="1">
    <citation type="journal article" date="2025" name="Microbiol. Resour. Announc.">
        <title>Draft genome sequences for Neonectria magnoliae and Neonectria punicea, canker pathogens of Liriodendron tulipifera and Acer saccharum in West Virginia.</title>
        <authorList>
            <person name="Petronek H.M."/>
            <person name="Kasson M.T."/>
            <person name="Metheny A.M."/>
            <person name="Stauder C.M."/>
            <person name="Lovett B."/>
            <person name="Lynch S.C."/>
            <person name="Garnas J.R."/>
            <person name="Kasson L.R."/>
            <person name="Stajich J.E."/>
        </authorList>
    </citation>
    <scope>NUCLEOTIDE SEQUENCE [LARGE SCALE GENOMIC DNA]</scope>
    <source>
        <strain evidence="9 10">NRRL 64651</strain>
    </source>
</reference>
<keyword evidence="10" id="KW-1185">Reference proteome</keyword>
<comment type="similarity">
    <text evidence="2">Belongs to the major facilitator superfamily. Sugar transporter (TC 2.A.1.1) family.</text>
</comment>
<evidence type="ECO:0000313" key="10">
    <source>
        <dbReference type="Proteomes" id="UP001498421"/>
    </source>
</evidence>
<feature type="transmembrane region" description="Helical" evidence="7">
    <location>
        <begin position="188"/>
        <end position="210"/>
    </location>
</feature>
<protein>
    <recommendedName>
        <fullName evidence="8">Major facilitator superfamily (MFS) profile domain-containing protein</fullName>
    </recommendedName>
</protein>
<dbReference type="InterPro" id="IPR005829">
    <property type="entry name" value="Sugar_transporter_CS"/>
</dbReference>
<dbReference type="Proteomes" id="UP001498421">
    <property type="component" value="Unassembled WGS sequence"/>
</dbReference>
<dbReference type="InterPro" id="IPR050360">
    <property type="entry name" value="MFS_Sugar_Transporters"/>
</dbReference>
<evidence type="ECO:0000256" key="3">
    <source>
        <dbReference type="ARBA" id="ARBA00022692"/>
    </source>
</evidence>
<dbReference type="PROSITE" id="PS00216">
    <property type="entry name" value="SUGAR_TRANSPORT_1"/>
    <property type="match status" value="1"/>
</dbReference>
<dbReference type="Gene3D" id="1.20.1250.20">
    <property type="entry name" value="MFS general substrate transporter like domains"/>
    <property type="match status" value="1"/>
</dbReference>
<evidence type="ECO:0000256" key="4">
    <source>
        <dbReference type="ARBA" id="ARBA00022989"/>
    </source>
</evidence>
<dbReference type="PANTHER" id="PTHR48022">
    <property type="entry name" value="PLASTIDIC GLUCOSE TRANSPORTER 4"/>
    <property type="match status" value="1"/>
</dbReference>
<dbReference type="InterPro" id="IPR020846">
    <property type="entry name" value="MFS_dom"/>
</dbReference>
<feature type="transmembrane region" description="Helical" evidence="7">
    <location>
        <begin position="158"/>
        <end position="176"/>
    </location>
</feature>